<protein>
    <submittedName>
        <fullName evidence="3">Unannotated protein</fullName>
    </submittedName>
</protein>
<feature type="domain" description="NAD-dependent epimerase/dehydratase" evidence="2">
    <location>
        <begin position="3"/>
        <end position="194"/>
    </location>
</feature>
<dbReference type="AlphaFoldDB" id="A0A6J6LGH0"/>
<evidence type="ECO:0000313" key="3">
    <source>
        <dbReference type="EMBL" id="CAB4659694.1"/>
    </source>
</evidence>
<proteinExistence type="inferred from homology"/>
<dbReference type="InterPro" id="IPR001509">
    <property type="entry name" value="Epimerase_deHydtase"/>
</dbReference>
<accession>A0A6J6LGH0</accession>
<dbReference type="CDD" id="cd08946">
    <property type="entry name" value="SDR_e"/>
    <property type="match status" value="1"/>
</dbReference>
<evidence type="ECO:0000259" key="2">
    <source>
        <dbReference type="Pfam" id="PF01370"/>
    </source>
</evidence>
<dbReference type="SUPFAM" id="SSF51735">
    <property type="entry name" value="NAD(P)-binding Rossmann-fold domains"/>
    <property type="match status" value="1"/>
</dbReference>
<dbReference type="Pfam" id="PF01370">
    <property type="entry name" value="Epimerase"/>
    <property type="match status" value="1"/>
</dbReference>
<evidence type="ECO:0000256" key="1">
    <source>
        <dbReference type="ARBA" id="ARBA00007637"/>
    </source>
</evidence>
<organism evidence="3">
    <name type="scientific">freshwater metagenome</name>
    <dbReference type="NCBI Taxonomy" id="449393"/>
    <lineage>
        <taxon>unclassified sequences</taxon>
        <taxon>metagenomes</taxon>
        <taxon>ecological metagenomes</taxon>
    </lineage>
</organism>
<dbReference type="EMBL" id="CAEZWU010000016">
    <property type="protein sequence ID" value="CAB4659694.1"/>
    <property type="molecule type" value="Genomic_DNA"/>
</dbReference>
<sequence>MKILVSGANSLVGSHVAESLASHGHEVVGTFRRHNERVRHLTENSLVEMKALDLSCADDFKQLDSNFEAVVHNAGSFPWVDVDINNVVQCNVLGTLNLVNWLHQQDSITRIVAYSTLSVYGNIVDPILTENTPTNSHEIYGSSKLASEHLISQLEGYENQLIIRFPIVLGNHAHRAFIPRMVESFQSNSMVKITNPHKLYNSMTTLKAVADFTNHFLISGLKGKHIANIGAEEPMTVSQIAEFLKTCLKSNSVISVNQTESNCYLIDNTAAVNLGYQAPTVQEALDYYSKESGWIQ</sequence>
<reference evidence="3" key="1">
    <citation type="submission" date="2020-05" db="EMBL/GenBank/DDBJ databases">
        <authorList>
            <person name="Chiriac C."/>
            <person name="Salcher M."/>
            <person name="Ghai R."/>
            <person name="Kavagutti S V."/>
        </authorList>
    </citation>
    <scope>NUCLEOTIDE SEQUENCE</scope>
</reference>
<dbReference type="InterPro" id="IPR036291">
    <property type="entry name" value="NAD(P)-bd_dom_sf"/>
</dbReference>
<dbReference type="Gene3D" id="3.40.50.720">
    <property type="entry name" value="NAD(P)-binding Rossmann-like Domain"/>
    <property type="match status" value="1"/>
</dbReference>
<dbReference type="PANTHER" id="PTHR43000">
    <property type="entry name" value="DTDP-D-GLUCOSE 4,6-DEHYDRATASE-RELATED"/>
    <property type="match status" value="1"/>
</dbReference>
<gene>
    <name evidence="3" type="ORF">UFOPK2292_00177</name>
</gene>
<name>A0A6J6LGH0_9ZZZZ</name>
<comment type="similarity">
    <text evidence="1">Belongs to the NAD(P)-dependent epimerase/dehydratase family.</text>
</comment>